<keyword evidence="1" id="KW-0812">Transmembrane</keyword>
<sequence>MGMDAYHVHDDHCSIQVEEKKCYGELLSCSMCRFTDVLPTQVSYILQMHGFGQRFIFYPGGVPIIVGRAYGFQLDPGGILQLIKSLSLSIHLLLMYILSIIFLICNHLLSK</sequence>
<feature type="transmembrane region" description="Helical" evidence="1">
    <location>
        <begin position="55"/>
        <end position="74"/>
    </location>
</feature>
<protein>
    <submittedName>
        <fullName evidence="2">Uncharacterized protein</fullName>
    </submittedName>
</protein>
<gene>
    <name evidence="2" type="ORF">GOP47_0024277</name>
</gene>
<dbReference type="Proteomes" id="UP000886520">
    <property type="component" value="Chromosome 23"/>
</dbReference>
<proteinExistence type="predicted"/>
<feature type="transmembrane region" description="Helical" evidence="1">
    <location>
        <begin position="86"/>
        <end position="109"/>
    </location>
</feature>
<dbReference type="EMBL" id="JABFUD020000023">
    <property type="protein sequence ID" value="KAI5061772.1"/>
    <property type="molecule type" value="Genomic_DNA"/>
</dbReference>
<dbReference type="AlphaFoldDB" id="A0A9D4U5I9"/>
<name>A0A9D4U5I9_ADICA</name>
<evidence type="ECO:0000313" key="3">
    <source>
        <dbReference type="Proteomes" id="UP000886520"/>
    </source>
</evidence>
<evidence type="ECO:0000256" key="1">
    <source>
        <dbReference type="SAM" id="Phobius"/>
    </source>
</evidence>
<evidence type="ECO:0000313" key="2">
    <source>
        <dbReference type="EMBL" id="KAI5061772.1"/>
    </source>
</evidence>
<comment type="caution">
    <text evidence="2">The sequence shown here is derived from an EMBL/GenBank/DDBJ whole genome shotgun (WGS) entry which is preliminary data.</text>
</comment>
<accession>A0A9D4U5I9</accession>
<keyword evidence="1" id="KW-1133">Transmembrane helix</keyword>
<reference evidence="2" key="1">
    <citation type="submission" date="2021-01" db="EMBL/GenBank/DDBJ databases">
        <title>Adiantum capillus-veneris genome.</title>
        <authorList>
            <person name="Fang Y."/>
            <person name="Liao Q."/>
        </authorList>
    </citation>
    <scope>NUCLEOTIDE SEQUENCE</scope>
    <source>
        <strain evidence="2">H3</strain>
        <tissue evidence="2">Leaf</tissue>
    </source>
</reference>
<keyword evidence="1" id="KW-0472">Membrane</keyword>
<organism evidence="2 3">
    <name type="scientific">Adiantum capillus-veneris</name>
    <name type="common">Maidenhair fern</name>
    <dbReference type="NCBI Taxonomy" id="13818"/>
    <lineage>
        <taxon>Eukaryota</taxon>
        <taxon>Viridiplantae</taxon>
        <taxon>Streptophyta</taxon>
        <taxon>Embryophyta</taxon>
        <taxon>Tracheophyta</taxon>
        <taxon>Polypodiopsida</taxon>
        <taxon>Polypodiidae</taxon>
        <taxon>Polypodiales</taxon>
        <taxon>Pteridineae</taxon>
        <taxon>Pteridaceae</taxon>
        <taxon>Vittarioideae</taxon>
        <taxon>Adiantum</taxon>
    </lineage>
</organism>
<keyword evidence="3" id="KW-1185">Reference proteome</keyword>